<reference evidence="3 4" key="1">
    <citation type="submission" date="2015-01" db="EMBL/GenBank/DDBJ databases">
        <title>Genome of allotetraploid Gossypium barbadense reveals genomic plasticity and fiber elongation in cotton evolution.</title>
        <authorList>
            <person name="Chen X."/>
            <person name="Liu X."/>
            <person name="Zhao B."/>
            <person name="Zheng H."/>
            <person name="Hu Y."/>
            <person name="Lu G."/>
            <person name="Yang C."/>
            <person name="Chen J."/>
            <person name="Shan C."/>
            <person name="Zhang L."/>
            <person name="Zhou Y."/>
            <person name="Wang L."/>
            <person name="Guo W."/>
            <person name="Bai Y."/>
            <person name="Ruan J."/>
            <person name="Shangguan X."/>
            <person name="Mao Y."/>
            <person name="Jiang J."/>
            <person name="Zhu Y."/>
            <person name="Lei J."/>
            <person name="Kang H."/>
            <person name="Chen S."/>
            <person name="He X."/>
            <person name="Wang R."/>
            <person name="Wang Y."/>
            <person name="Chen J."/>
            <person name="Wang L."/>
            <person name="Yu S."/>
            <person name="Wang B."/>
            <person name="Wei J."/>
            <person name="Song S."/>
            <person name="Lu X."/>
            <person name="Gao Z."/>
            <person name="Gu W."/>
            <person name="Deng X."/>
            <person name="Ma D."/>
            <person name="Wang S."/>
            <person name="Liang W."/>
            <person name="Fang L."/>
            <person name="Cai C."/>
            <person name="Zhu X."/>
            <person name="Zhou B."/>
            <person name="Zhang Y."/>
            <person name="Chen Z."/>
            <person name="Xu S."/>
            <person name="Zhu R."/>
            <person name="Wang S."/>
            <person name="Zhang T."/>
            <person name="Zhao G."/>
        </authorList>
    </citation>
    <scope>NUCLEOTIDE SEQUENCE [LARGE SCALE GENOMIC DNA]</scope>
    <source>
        <strain evidence="4">cv. Xinhai21</strain>
        <tissue evidence="3">Leaf</tissue>
    </source>
</reference>
<dbReference type="PANTHER" id="PTHR47434">
    <property type="entry name" value="PROTEIN PTST HOMOLOG 3, CHLOROPLASTIC"/>
    <property type="match status" value="1"/>
</dbReference>
<dbReference type="Gene3D" id="2.60.40.10">
    <property type="entry name" value="Immunoglobulins"/>
    <property type="match status" value="1"/>
</dbReference>
<name>A0A2P5Y4H8_GOSBA</name>
<feature type="domain" description="AMP-activated protein kinase glycogen-binding" evidence="2">
    <location>
        <begin position="340"/>
        <end position="414"/>
    </location>
</feature>
<dbReference type="InterPro" id="IPR014756">
    <property type="entry name" value="Ig_E-set"/>
</dbReference>
<sequence>MATFTSSTYTSVSPHSFLTHFRARVFPSCFCGINPGNKGNSVSLKLNLVRGLVFGEDKKRVSWWSCCCKKGWDNDGDLALEADILEVAAKDDCGVEGILSRLERERNMNFGIGFRDKGDNTCPQTNCTEEESLVQASTDVTVGRPHRRKLMSFSGSSGQVNDTTAKFIQDQPLSGIDGLRNPTWREWSLQRAGIAGKEFEDISGYGTLEIRNKSNELDRRKESRASGKDINHNEIRDCLEHLKLELSSVLQSLRSNVDEVLSREGDESSIDNFHKLSDASEFQENEISNAQDKLRSLRARLAVLEGKMTLAIIDAQKTVEEKQKRIDDARRALQLLRTACIVWPNSGSEVLLAGSFDGWATKRKMEKSSTGVFSLQLKLYPGKYEIKFIVDGEWKLDPLRPIVNNNGFENNLLIIA</sequence>
<dbReference type="CDD" id="cd02859">
    <property type="entry name" value="E_set_AMPKbeta_like_N"/>
    <property type="match status" value="1"/>
</dbReference>
<dbReference type="SUPFAM" id="SSF81296">
    <property type="entry name" value="E set domains"/>
    <property type="match status" value="1"/>
</dbReference>
<proteinExistence type="predicted"/>
<gene>
    <name evidence="3" type="ORF">GOBAR_AA10214</name>
</gene>
<dbReference type="GO" id="GO:0009507">
    <property type="term" value="C:chloroplast"/>
    <property type="evidence" value="ECO:0007669"/>
    <property type="project" value="UniProtKB-ARBA"/>
</dbReference>
<dbReference type="Proteomes" id="UP000239757">
    <property type="component" value="Unassembled WGS sequence"/>
</dbReference>
<dbReference type="OrthoDB" id="531008at2759"/>
<dbReference type="PANTHER" id="PTHR47434:SF1">
    <property type="entry name" value="PROTEIN PTST HOMOLOG 2, CHLOROPLASTIC"/>
    <property type="match status" value="1"/>
</dbReference>
<feature type="coiled-coil region" evidence="1">
    <location>
        <begin position="280"/>
        <end position="339"/>
    </location>
</feature>
<dbReference type="InterPro" id="IPR013783">
    <property type="entry name" value="Ig-like_fold"/>
</dbReference>
<dbReference type="AlphaFoldDB" id="A0A2P5Y4H8"/>
<evidence type="ECO:0000313" key="4">
    <source>
        <dbReference type="Proteomes" id="UP000239757"/>
    </source>
</evidence>
<keyword evidence="1" id="KW-0175">Coiled coil</keyword>
<evidence type="ECO:0000313" key="3">
    <source>
        <dbReference type="EMBL" id="PPS10441.1"/>
    </source>
</evidence>
<evidence type="ECO:0000256" key="1">
    <source>
        <dbReference type="SAM" id="Coils"/>
    </source>
</evidence>
<organism evidence="3 4">
    <name type="scientific">Gossypium barbadense</name>
    <name type="common">Sea Island cotton</name>
    <name type="synonym">Hibiscus barbadensis</name>
    <dbReference type="NCBI Taxonomy" id="3634"/>
    <lineage>
        <taxon>Eukaryota</taxon>
        <taxon>Viridiplantae</taxon>
        <taxon>Streptophyta</taxon>
        <taxon>Embryophyta</taxon>
        <taxon>Tracheophyta</taxon>
        <taxon>Spermatophyta</taxon>
        <taxon>Magnoliopsida</taxon>
        <taxon>eudicotyledons</taxon>
        <taxon>Gunneridae</taxon>
        <taxon>Pentapetalae</taxon>
        <taxon>rosids</taxon>
        <taxon>malvids</taxon>
        <taxon>Malvales</taxon>
        <taxon>Malvaceae</taxon>
        <taxon>Malvoideae</taxon>
        <taxon>Gossypium</taxon>
    </lineage>
</organism>
<dbReference type="EMBL" id="KZ663725">
    <property type="protein sequence ID" value="PPS10441.1"/>
    <property type="molecule type" value="Genomic_DNA"/>
</dbReference>
<dbReference type="InterPro" id="IPR032640">
    <property type="entry name" value="AMPK1_CBM"/>
</dbReference>
<evidence type="ECO:0000259" key="2">
    <source>
        <dbReference type="Pfam" id="PF16561"/>
    </source>
</evidence>
<dbReference type="Pfam" id="PF16561">
    <property type="entry name" value="AMPK1_CBM"/>
    <property type="match status" value="1"/>
</dbReference>
<accession>A0A2P5Y4H8</accession>
<protein>
    <recommendedName>
        <fullName evidence="2">AMP-activated protein kinase glycogen-binding domain-containing protein</fullName>
    </recommendedName>
</protein>